<comment type="subunit">
    <text evidence="8">Component of the translation initiation factor 2B (eIF2B) complex which is a heterodecamer of two sets of five different subunits: alpha, beta, gamma, delta and epsilon. Subunits alpha, beta and delta comprise a regulatory subcomplex and subunits epsilon and gamma comprise a catalytic subcomplex. Within the complex, the hexameric regulatory complex resides at the center, with the two heterodimeric catalytic subcomplexes bound on opposite sides.</text>
</comment>
<sequence>MPADTIAIRDKPTLKQIETLVARLRRRQVIGAQETALETALLLRQIVSVARFNSIEQLTQLIKSIARRLIDANPKEFAVGNIVRRVLRLIREETAAALGPAEEPDNTSPFSVPNTPAFPNPPDLNSSRPQLRATNSLATFMIMGNQRVQPPNETRQSSRESTGLDHHGEDHFQGWDGEKKPLAITVKPLLIQAIQEVIDELETVYENVSKTARDHIYDGEIILTLSYSRTIEQFLKSAARDRHFTVIVAETAPSYSGRQMATALSSANIPTVLIPDSSIYPLMPRITKVILGAHAILANGGLFTQVGCALAAAAARAHSTPVVVCAGQYKLTPAWNLYHEYAALDFAGPEKVISFEEGGGGERRGAPLEVINPIYDYVKPELVDVLITNDGDHPPPYVYRLIKETYDDEDMQL</sequence>
<comment type="similarity">
    <text evidence="2 9">Belongs to the eIF-2B alpha/beta/delta subunits family.</text>
</comment>
<dbReference type="Pfam" id="PF01008">
    <property type="entry name" value="IF-2B"/>
    <property type="match status" value="1"/>
</dbReference>
<keyword evidence="11" id="KW-0808">Transferase</keyword>
<feature type="region of interest" description="Disordered" evidence="10">
    <location>
        <begin position="98"/>
        <end position="129"/>
    </location>
</feature>
<keyword evidence="12" id="KW-1185">Reference proteome</keyword>
<dbReference type="InterPro" id="IPR051855">
    <property type="entry name" value="eIF2B_beta_subunit"/>
</dbReference>
<dbReference type="FunCoup" id="A0A165H9G6">
    <property type="interactions" value="381"/>
</dbReference>
<dbReference type="OrthoDB" id="269919at2759"/>
<comment type="subcellular location">
    <subcellularLocation>
        <location evidence="1">Cytoplasm</location>
        <location evidence="1">Cytosol</location>
    </subcellularLocation>
</comment>
<dbReference type="GO" id="GO:0003743">
    <property type="term" value="F:translation initiation factor activity"/>
    <property type="evidence" value="ECO:0007669"/>
    <property type="project" value="UniProtKB-KW"/>
</dbReference>
<evidence type="ECO:0000256" key="5">
    <source>
        <dbReference type="ARBA" id="ARBA00022917"/>
    </source>
</evidence>
<gene>
    <name evidence="11" type="ORF">CALCODRAFT_494277</name>
</gene>
<keyword evidence="4" id="KW-0396">Initiation factor</keyword>
<dbReference type="SUPFAM" id="SSF100950">
    <property type="entry name" value="NagB/RpiA/CoA transferase-like"/>
    <property type="match status" value="1"/>
</dbReference>
<dbReference type="AlphaFoldDB" id="A0A165H9G6"/>
<feature type="compositionally biased region" description="Basic and acidic residues" evidence="10">
    <location>
        <begin position="156"/>
        <end position="176"/>
    </location>
</feature>
<proteinExistence type="inferred from homology"/>
<dbReference type="GO" id="GO:0016740">
    <property type="term" value="F:transferase activity"/>
    <property type="evidence" value="ECO:0007669"/>
    <property type="project" value="UniProtKB-KW"/>
</dbReference>
<accession>A0A165H9G6</accession>
<feature type="region of interest" description="Disordered" evidence="10">
    <location>
        <begin position="146"/>
        <end position="176"/>
    </location>
</feature>
<dbReference type="InterPro" id="IPR037171">
    <property type="entry name" value="NagB/RpiA_transferase-like"/>
</dbReference>
<dbReference type="PANTHER" id="PTHR45859:SF1">
    <property type="entry name" value="TRANSLATION INITIATION FACTOR EIF-2B SUBUNIT BETA"/>
    <property type="match status" value="1"/>
</dbReference>
<dbReference type="Proteomes" id="UP000076842">
    <property type="component" value="Unassembled WGS sequence"/>
</dbReference>
<protein>
    <recommendedName>
        <fullName evidence="6">Translation initiation factor eIF2B subunit beta</fullName>
    </recommendedName>
    <alternativeName>
        <fullName evidence="7">eIF2B GDP-GTP exchange factor subunit beta</fullName>
    </alternativeName>
</protein>
<evidence type="ECO:0000256" key="2">
    <source>
        <dbReference type="ARBA" id="ARBA00007251"/>
    </source>
</evidence>
<evidence type="ECO:0000256" key="8">
    <source>
        <dbReference type="ARBA" id="ARBA00046432"/>
    </source>
</evidence>
<evidence type="ECO:0000256" key="9">
    <source>
        <dbReference type="RuleBase" id="RU003814"/>
    </source>
</evidence>
<dbReference type="GO" id="GO:0005829">
    <property type="term" value="C:cytosol"/>
    <property type="evidence" value="ECO:0007669"/>
    <property type="project" value="UniProtKB-SubCell"/>
</dbReference>
<dbReference type="InParanoid" id="A0A165H9G6"/>
<evidence type="ECO:0000256" key="10">
    <source>
        <dbReference type="SAM" id="MobiDB-lite"/>
    </source>
</evidence>
<evidence type="ECO:0000256" key="6">
    <source>
        <dbReference type="ARBA" id="ARBA00044122"/>
    </source>
</evidence>
<dbReference type="GO" id="GO:0005851">
    <property type="term" value="C:eukaryotic translation initiation factor 2B complex"/>
    <property type="evidence" value="ECO:0007669"/>
    <property type="project" value="TreeGrafter"/>
</dbReference>
<organism evidence="11 12">
    <name type="scientific">Calocera cornea HHB12733</name>
    <dbReference type="NCBI Taxonomy" id="1353952"/>
    <lineage>
        <taxon>Eukaryota</taxon>
        <taxon>Fungi</taxon>
        <taxon>Dikarya</taxon>
        <taxon>Basidiomycota</taxon>
        <taxon>Agaricomycotina</taxon>
        <taxon>Dacrymycetes</taxon>
        <taxon>Dacrymycetales</taxon>
        <taxon>Dacrymycetaceae</taxon>
        <taxon>Calocera</taxon>
    </lineage>
</organism>
<evidence type="ECO:0000256" key="1">
    <source>
        <dbReference type="ARBA" id="ARBA00004514"/>
    </source>
</evidence>
<keyword evidence="3" id="KW-0963">Cytoplasm</keyword>
<dbReference type="Gene3D" id="3.40.50.10470">
    <property type="entry name" value="Translation initiation factor eif-2b, domain 2"/>
    <property type="match status" value="1"/>
</dbReference>
<evidence type="ECO:0000313" key="12">
    <source>
        <dbReference type="Proteomes" id="UP000076842"/>
    </source>
</evidence>
<dbReference type="STRING" id="1353952.A0A165H9G6"/>
<evidence type="ECO:0000256" key="4">
    <source>
        <dbReference type="ARBA" id="ARBA00022540"/>
    </source>
</evidence>
<name>A0A165H9G6_9BASI</name>
<keyword evidence="5" id="KW-0648">Protein biosynthesis</keyword>
<evidence type="ECO:0000256" key="7">
    <source>
        <dbReference type="ARBA" id="ARBA00044228"/>
    </source>
</evidence>
<dbReference type="InterPro" id="IPR042529">
    <property type="entry name" value="IF_2B-like_C"/>
</dbReference>
<dbReference type="GO" id="GO:0005085">
    <property type="term" value="F:guanyl-nucleotide exchange factor activity"/>
    <property type="evidence" value="ECO:0007669"/>
    <property type="project" value="TreeGrafter"/>
</dbReference>
<feature type="compositionally biased region" description="Polar residues" evidence="10">
    <location>
        <begin position="146"/>
        <end position="155"/>
    </location>
</feature>
<reference evidence="11 12" key="1">
    <citation type="journal article" date="2016" name="Mol. Biol. Evol.">
        <title>Comparative Genomics of Early-Diverging Mushroom-Forming Fungi Provides Insights into the Origins of Lignocellulose Decay Capabilities.</title>
        <authorList>
            <person name="Nagy L.G."/>
            <person name="Riley R."/>
            <person name="Tritt A."/>
            <person name="Adam C."/>
            <person name="Daum C."/>
            <person name="Floudas D."/>
            <person name="Sun H."/>
            <person name="Yadav J.S."/>
            <person name="Pangilinan J."/>
            <person name="Larsson K.H."/>
            <person name="Matsuura K."/>
            <person name="Barry K."/>
            <person name="Labutti K."/>
            <person name="Kuo R."/>
            <person name="Ohm R.A."/>
            <person name="Bhattacharya S.S."/>
            <person name="Shirouzu T."/>
            <person name="Yoshinaga Y."/>
            <person name="Martin F.M."/>
            <person name="Grigoriev I.V."/>
            <person name="Hibbett D.S."/>
        </authorList>
    </citation>
    <scope>NUCLEOTIDE SEQUENCE [LARGE SCALE GENOMIC DNA]</scope>
    <source>
        <strain evidence="11 12">HHB12733</strain>
    </source>
</reference>
<dbReference type="EMBL" id="KV423945">
    <property type="protein sequence ID" value="KZT59016.1"/>
    <property type="molecule type" value="Genomic_DNA"/>
</dbReference>
<evidence type="ECO:0000313" key="11">
    <source>
        <dbReference type="EMBL" id="KZT59016.1"/>
    </source>
</evidence>
<evidence type="ECO:0000256" key="3">
    <source>
        <dbReference type="ARBA" id="ARBA00022490"/>
    </source>
</evidence>
<dbReference type="PANTHER" id="PTHR45859">
    <property type="entry name" value="TRANSLATION INITIATION FACTOR EIF-2B SUBUNIT BETA"/>
    <property type="match status" value="1"/>
</dbReference>
<dbReference type="InterPro" id="IPR000649">
    <property type="entry name" value="IF-2B-related"/>
</dbReference>